<dbReference type="GO" id="GO:0055074">
    <property type="term" value="P:calcium ion homeostasis"/>
    <property type="evidence" value="ECO:0007669"/>
    <property type="project" value="TreeGrafter"/>
</dbReference>
<evidence type="ECO:0000256" key="10">
    <source>
        <dbReference type="SAM" id="MobiDB-lite"/>
    </source>
</evidence>
<feature type="transmembrane region" description="Helical" evidence="11">
    <location>
        <begin position="132"/>
        <end position="150"/>
    </location>
</feature>
<dbReference type="GO" id="GO:0034205">
    <property type="term" value="P:amyloid-beta formation"/>
    <property type="evidence" value="ECO:0007669"/>
    <property type="project" value="TreeGrafter"/>
</dbReference>
<dbReference type="Gene3D" id="1.10.472.100">
    <property type="entry name" value="Presenilin"/>
    <property type="match status" value="1"/>
</dbReference>
<accession>A0A7I8XNV8</accession>
<dbReference type="GO" id="GO:0006509">
    <property type="term" value="P:membrane protein ectodomain proteolysis"/>
    <property type="evidence" value="ECO:0007669"/>
    <property type="project" value="TreeGrafter"/>
</dbReference>
<dbReference type="GO" id="GO:0016485">
    <property type="term" value="P:protein processing"/>
    <property type="evidence" value="ECO:0007669"/>
    <property type="project" value="InterPro"/>
</dbReference>
<evidence type="ECO:0000256" key="7">
    <source>
        <dbReference type="ARBA" id="ARBA00022989"/>
    </source>
</evidence>
<keyword evidence="7 11" id="KW-1133">Transmembrane helix</keyword>
<dbReference type="Proteomes" id="UP000659654">
    <property type="component" value="Unassembled WGS sequence"/>
</dbReference>
<reference evidence="12" key="1">
    <citation type="submission" date="2020-09" db="EMBL/GenBank/DDBJ databases">
        <authorList>
            <person name="Kikuchi T."/>
        </authorList>
    </citation>
    <scope>NUCLEOTIDE SEQUENCE</scope>
    <source>
        <strain evidence="12">Ka4C1</strain>
    </source>
</reference>
<feature type="transmembrane region" description="Helical" evidence="11">
    <location>
        <begin position="184"/>
        <end position="203"/>
    </location>
</feature>
<dbReference type="GO" id="GO:0070765">
    <property type="term" value="C:gamma-secretase complex"/>
    <property type="evidence" value="ECO:0007669"/>
    <property type="project" value="TreeGrafter"/>
</dbReference>
<evidence type="ECO:0000256" key="6">
    <source>
        <dbReference type="ARBA" id="ARBA00022976"/>
    </source>
</evidence>
<evidence type="ECO:0000256" key="3">
    <source>
        <dbReference type="ARBA" id="ARBA00008604"/>
    </source>
</evidence>
<protein>
    <submittedName>
        <fullName evidence="12">(pine wood nematode) hypothetical protein</fullName>
    </submittedName>
</protein>
<feature type="transmembrane region" description="Helical" evidence="11">
    <location>
        <begin position="162"/>
        <end position="178"/>
    </location>
</feature>
<feature type="transmembrane region" description="Helical" evidence="11">
    <location>
        <begin position="69"/>
        <end position="92"/>
    </location>
</feature>
<dbReference type="GO" id="GO:0005789">
    <property type="term" value="C:endoplasmic reticulum membrane"/>
    <property type="evidence" value="ECO:0007669"/>
    <property type="project" value="UniProtKB-SubCell"/>
</dbReference>
<dbReference type="InterPro" id="IPR001108">
    <property type="entry name" value="Peptidase_A22A"/>
</dbReference>
<evidence type="ECO:0000313" key="13">
    <source>
        <dbReference type="Proteomes" id="UP000659654"/>
    </source>
</evidence>
<keyword evidence="9 11" id="KW-0472">Membrane</keyword>
<dbReference type="GO" id="GO:0007219">
    <property type="term" value="P:Notch signaling pathway"/>
    <property type="evidence" value="ECO:0007669"/>
    <property type="project" value="UniProtKB-KW"/>
</dbReference>
<dbReference type="EMBL" id="CAJFCV020000005">
    <property type="protein sequence ID" value="CAG9120978.1"/>
    <property type="molecule type" value="Genomic_DNA"/>
</dbReference>
<evidence type="ECO:0000256" key="5">
    <source>
        <dbReference type="ARBA" id="ARBA00022824"/>
    </source>
</evidence>
<feature type="region of interest" description="Disordered" evidence="10">
    <location>
        <begin position="236"/>
        <end position="270"/>
    </location>
</feature>
<keyword evidence="5" id="KW-0256">Endoplasmic reticulum</keyword>
<dbReference type="PANTHER" id="PTHR10202">
    <property type="entry name" value="PRESENILIN"/>
    <property type="match status" value="1"/>
</dbReference>
<dbReference type="Pfam" id="PF01080">
    <property type="entry name" value="Presenilin"/>
    <property type="match status" value="1"/>
</dbReference>
<evidence type="ECO:0000256" key="1">
    <source>
        <dbReference type="ARBA" id="ARBA00004477"/>
    </source>
</evidence>
<dbReference type="InterPro" id="IPR042524">
    <property type="entry name" value="Presenilin_C"/>
</dbReference>
<proteinExistence type="inferred from homology"/>
<feature type="transmembrane region" description="Helical" evidence="11">
    <location>
        <begin position="99"/>
        <end position="120"/>
    </location>
</feature>
<feature type="compositionally biased region" description="Acidic residues" evidence="10">
    <location>
        <begin position="244"/>
        <end position="261"/>
    </location>
</feature>
<dbReference type="GO" id="GO:0000139">
    <property type="term" value="C:Golgi membrane"/>
    <property type="evidence" value="ECO:0007669"/>
    <property type="project" value="UniProtKB-SubCell"/>
</dbReference>
<dbReference type="OrthoDB" id="20287at2759"/>
<dbReference type="SMART" id="SM00730">
    <property type="entry name" value="PSN"/>
    <property type="match status" value="1"/>
</dbReference>
<comment type="subcellular location">
    <subcellularLocation>
        <location evidence="1">Endoplasmic reticulum membrane</location>
        <topology evidence="1">Multi-pass membrane protein</topology>
    </subcellularLocation>
    <subcellularLocation>
        <location evidence="2">Golgi apparatus membrane</location>
        <topology evidence="2">Multi-pass membrane protein</topology>
    </subcellularLocation>
</comment>
<feature type="transmembrane region" description="Helical" evidence="11">
    <location>
        <begin position="305"/>
        <end position="326"/>
    </location>
</feature>
<dbReference type="AlphaFoldDB" id="A0A7I8XNV8"/>
<organism evidence="12 13">
    <name type="scientific">Bursaphelenchus xylophilus</name>
    <name type="common">Pinewood nematode worm</name>
    <name type="synonym">Aphelenchoides xylophilus</name>
    <dbReference type="NCBI Taxonomy" id="6326"/>
    <lineage>
        <taxon>Eukaryota</taxon>
        <taxon>Metazoa</taxon>
        <taxon>Ecdysozoa</taxon>
        <taxon>Nematoda</taxon>
        <taxon>Chromadorea</taxon>
        <taxon>Rhabditida</taxon>
        <taxon>Tylenchina</taxon>
        <taxon>Tylenchomorpha</taxon>
        <taxon>Aphelenchoidea</taxon>
        <taxon>Aphelenchoididae</taxon>
        <taxon>Bursaphelenchus</taxon>
    </lineage>
</organism>
<evidence type="ECO:0000313" key="12">
    <source>
        <dbReference type="EMBL" id="CAD5230098.1"/>
    </source>
</evidence>
<dbReference type="InterPro" id="IPR006639">
    <property type="entry name" value="Preselin/SPP"/>
</dbReference>
<keyword evidence="4 11" id="KW-0812">Transmembrane</keyword>
<keyword evidence="8" id="KW-0333">Golgi apparatus</keyword>
<dbReference type="GO" id="GO:0042500">
    <property type="term" value="F:aspartic endopeptidase activity, intramembrane cleaving"/>
    <property type="evidence" value="ECO:0007669"/>
    <property type="project" value="InterPro"/>
</dbReference>
<comment type="similarity">
    <text evidence="3">Belongs to the peptidase A22A family.</text>
</comment>
<evidence type="ECO:0000256" key="9">
    <source>
        <dbReference type="ARBA" id="ARBA00023136"/>
    </source>
</evidence>
<evidence type="ECO:0000256" key="2">
    <source>
        <dbReference type="ARBA" id="ARBA00004653"/>
    </source>
</evidence>
<feature type="transmembrane region" description="Helical" evidence="11">
    <location>
        <begin position="27"/>
        <end position="49"/>
    </location>
</feature>
<keyword evidence="6" id="KW-0914">Notch signaling pathway</keyword>
<dbReference type="EMBL" id="CAJFDI010000005">
    <property type="protein sequence ID" value="CAD5230098.1"/>
    <property type="molecule type" value="Genomic_DNA"/>
</dbReference>
<evidence type="ECO:0000256" key="11">
    <source>
        <dbReference type="SAM" id="Phobius"/>
    </source>
</evidence>
<dbReference type="SMR" id="A0A7I8XNV8"/>
<gene>
    <name evidence="12" type="ORF">BXYJ_LOCUS10817</name>
</gene>
<feature type="transmembrane region" description="Helical" evidence="11">
    <location>
        <begin position="332"/>
        <end position="354"/>
    </location>
</feature>
<dbReference type="PANTHER" id="PTHR10202:SF25">
    <property type="entry name" value="PRESENILIN SPE-4"/>
    <property type="match status" value="1"/>
</dbReference>
<dbReference type="Proteomes" id="UP000582659">
    <property type="component" value="Unassembled WGS sequence"/>
</dbReference>
<name>A0A7I8XNV8_BURXY</name>
<keyword evidence="13" id="KW-1185">Reference proteome</keyword>
<evidence type="ECO:0000256" key="4">
    <source>
        <dbReference type="ARBA" id="ARBA00022692"/>
    </source>
</evidence>
<evidence type="ECO:0000256" key="8">
    <source>
        <dbReference type="ARBA" id="ARBA00023034"/>
    </source>
</evidence>
<sequence>MVAKECQCAWETFVAHWNDQLKQVVDLIWPVIMNMLLTLFGWCIIYEMRSDQTEMTALFQNSGSVLYDGVLNGMLCLASVAVLSFIMVLLAVFRMKKFIQFWLTASCLMITFGVSFSFIYSTIEKSGIQYPYFLAAVITVIYGTGGYFAFFTTKLPIACHQFYVICNCSLVSMFYLRVLPGPTAWFLLSSIIIWDIFAVLTPLGPLKQITGFAHDYGEDVLRFLMFSTGEVEPAVNERQTAGADSDESMGSESEENSEGESEEVKPKTGKKTAFDALNDSSARLGMGDFVFYSLLVGQAASSGSVLATIAPMIGIIIGLTITLTLLTDGDEATPALPVSVFFGIILHFGTLHLAEPMLNQAFMI</sequence>
<comment type="caution">
    <text evidence="12">The sequence shown here is derived from an EMBL/GenBank/DDBJ whole genome shotgun (WGS) entry which is preliminary data.</text>
</comment>